<dbReference type="Gene3D" id="2.60.120.330">
    <property type="entry name" value="B-lactam Antibiotic, Isopenicillin N Synthase, Chain"/>
    <property type="match status" value="1"/>
</dbReference>
<evidence type="ECO:0000256" key="8">
    <source>
        <dbReference type="RuleBase" id="RU003682"/>
    </source>
</evidence>
<evidence type="ECO:0000256" key="3">
    <source>
        <dbReference type="ARBA" id="ARBA00022723"/>
    </source>
</evidence>
<sequence>MTHGAPNKQFVTDISASALHRLPSKYIRPSHERPAMSAVAEGSGSSIPLIDLAALHGPHRSNILRHIDLACRTHGFFQVKNHGVPVRVMENMMRIAREFFRLPEDERMKMYSSDVSKTTRLSTSFNVNTEKVANWRDYLRLHCYPLQDYINEWPSNPPTFREEVAEYCSEARGVVVRLVEAISESLGLEKEYITSEAIGKHGQHMALNYYPPCPQPELTYGLPAHTDPNLITLLLQDDVPGLQVLQGQKWVAIQPIPNTFIVNIGDQMQVISNGRYKSVLHRAVVNCQQERISIPTFYCPSPDAVIKPAPKLVTDFPALYKSYTYAEYYSKFWDKGLKADSSALHLFKINN</sequence>
<dbReference type="Gramene" id="Kaladp0042s0379.1.v1.1">
    <property type="protein sequence ID" value="Kaladp0042s0379.1.v1.1"/>
    <property type="gene ID" value="Kaladp0042s0379.v1.1"/>
</dbReference>
<keyword evidence="6 8" id="KW-0408">Iron</keyword>
<dbReference type="AlphaFoldDB" id="A0A7N0TRM5"/>
<dbReference type="GO" id="GO:0051213">
    <property type="term" value="F:dioxygenase activity"/>
    <property type="evidence" value="ECO:0007669"/>
    <property type="project" value="UniProtKB-KW"/>
</dbReference>
<evidence type="ECO:0000256" key="2">
    <source>
        <dbReference type="ARBA" id="ARBA00008056"/>
    </source>
</evidence>
<evidence type="ECO:0000256" key="4">
    <source>
        <dbReference type="ARBA" id="ARBA00022964"/>
    </source>
</evidence>
<keyword evidence="11" id="KW-1185">Reference proteome</keyword>
<dbReference type="FunFam" id="2.60.120.330:FF:000007">
    <property type="entry name" value="Protein DMR6-like oxygenase 2"/>
    <property type="match status" value="1"/>
</dbReference>
<dbReference type="InterPro" id="IPR005123">
    <property type="entry name" value="Oxoglu/Fe-dep_dioxygenase_dom"/>
</dbReference>
<keyword evidence="4" id="KW-0223">Dioxygenase</keyword>
<dbReference type="GO" id="GO:0046872">
    <property type="term" value="F:metal ion binding"/>
    <property type="evidence" value="ECO:0007669"/>
    <property type="project" value="UniProtKB-KW"/>
</dbReference>
<dbReference type="PRINTS" id="PR00682">
    <property type="entry name" value="IPNSYNTHASE"/>
</dbReference>
<comment type="similarity">
    <text evidence="2 8">Belongs to the iron/ascorbate-dependent oxidoreductase family.</text>
</comment>
<evidence type="ECO:0000259" key="9">
    <source>
        <dbReference type="PROSITE" id="PS51471"/>
    </source>
</evidence>
<dbReference type="GO" id="GO:0002229">
    <property type="term" value="P:defense response to oomycetes"/>
    <property type="evidence" value="ECO:0007669"/>
    <property type="project" value="UniProtKB-ARBA"/>
</dbReference>
<reference evidence="10" key="1">
    <citation type="submission" date="2021-01" db="UniProtKB">
        <authorList>
            <consortium name="EnsemblPlants"/>
        </authorList>
    </citation>
    <scope>IDENTIFICATION</scope>
</reference>
<comment type="cofactor">
    <cofactor evidence="1">
        <name>L-ascorbate</name>
        <dbReference type="ChEBI" id="CHEBI:38290"/>
    </cofactor>
</comment>
<dbReference type="InterPro" id="IPR050295">
    <property type="entry name" value="Plant_2OG-oxidoreductases"/>
</dbReference>
<dbReference type="OMA" id="VIMANHY"/>
<evidence type="ECO:0000256" key="5">
    <source>
        <dbReference type="ARBA" id="ARBA00023002"/>
    </source>
</evidence>
<name>A0A7N0TRM5_KALFE</name>
<proteinExistence type="inferred from homology"/>
<protein>
    <recommendedName>
        <fullName evidence="9">Fe2OG dioxygenase domain-containing protein</fullName>
    </recommendedName>
</protein>
<dbReference type="InterPro" id="IPR027443">
    <property type="entry name" value="IPNS-like_sf"/>
</dbReference>
<dbReference type="Proteomes" id="UP000594263">
    <property type="component" value="Unplaced"/>
</dbReference>
<evidence type="ECO:0000256" key="6">
    <source>
        <dbReference type="ARBA" id="ARBA00023004"/>
    </source>
</evidence>
<feature type="domain" description="Fe2OG dioxygenase" evidence="9">
    <location>
        <begin position="200"/>
        <end position="300"/>
    </location>
</feature>
<evidence type="ECO:0000256" key="7">
    <source>
        <dbReference type="ARBA" id="ARBA00052233"/>
    </source>
</evidence>
<organism evidence="10 11">
    <name type="scientific">Kalanchoe fedtschenkoi</name>
    <name type="common">Lavender scallops</name>
    <name type="synonym">South American air plant</name>
    <dbReference type="NCBI Taxonomy" id="63787"/>
    <lineage>
        <taxon>Eukaryota</taxon>
        <taxon>Viridiplantae</taxon>
        <taxon>Streptophyta</taxon>
        <taxon>Embryophyta</taxon>
        <taxon>Tracheophyta</taxon>
        <taxon>Spermatophyta</taxon>
        <taxon>Magnoliopsida</taxon>
        <taxon>eudicotyledons</taxon>
        <taxon>Gunneridae</taxon>
        <taxon>Pentapetalae</taxon>
        <taxon>Saxifragales</taxon>
        <taxon>Crassulaceae</taxon>
        <taxon>Kalanchoe</taxon>
    </lineage>
</organism>
<dbReference type="PANTHER" id="PTHR47991">
    <property type="entry name" value="OXOGLUTARATE/IRON-DEPENDENT DIOXYGENASE"/>
    <property type="match status" value="1"/>
</dbReference>
<keyword evidence="5 8" id="KW-0560">Oxidoreductase</keyword>
<dbReference type="EnsemblPlants" id="Kaladp0042s0379.1.v1.1">
    <property type="protein sequence ID" value="Kaladp0042s0379.1.v1.1"/>
    <property type="gene ID" value="Kaladp0042s0379.v1.1"/>
</dbReference>
<dbReference type="Pfam" id="PF03171">
    <property type="entry name" value="2OG-FeII_Oxy"/>
    <property type="match status" value="1"/>
</dbReference>
<dbReference type="PROSITE" id="PS51471">
    <property type="entry name" value="FE2OG_OXY"/>
    <property type="match status" value="1"/>
</dbReference>
<dbReference type="Pfam" id="PF14226">
    <property type="entry name" value="DIOX_N"/>
    <property type="match status" value="1"/>
</dbReference>
<evidence type="ECO:0000256" key="1">
    <source>
        <dbReference type="ARBA" id="ARBA00001961"/>
    </source>
</evidence>
<dbReference type="SUPFAM" id="SSF51197">
    <property type="entry name" value="Clavaminate synthase-like"/>
    <property type="match status" value="1"/>
</dbReference>
<dbReference type="InterPro" id="IPR044861">
    <property type="entry name" value="IPNS-like_FE2OG_OXY"/>
</dbReference>
<keyword evidence="3 8" id="KW-0479">Metal-binding</keyword>
<comment type="catalytic activity">
    <reaction evidence="7">
        <text>salicylate + NADH + O2 + H(+) = 2,3-dihydroxybenzoate + NAD(+) + H2O</text>
        <dbReference type="Rhea" id="RHEA:51792"/>
        <dbReference type="ChEBI" id="CHEBI:15377"/>
        <dbReference type="ChEBI" id="CHEBI:15378"/>
        <dbReference type="ChEBI" id="CHEBI:15379"/>
        <dbReference type="ChEBI" id="CHEBI:30762"/>
        <dbReference type="ChEBI" id="CHEBI:36654"/>
        <dbReference type="ChEBI" id="CHEBI:57540"/>
        <dbReference type="ChEBI" id="CHEBI:57945"/>
    </reaction>
</comment>
<accession>A0A7N0TRM5</accession>
<evidence type="ECO:0000313" key="11">
    <source>
        <dbReference type="Proteomes" id="UP000594263"/>
    </source>
</evidence>
<dbReference type="InterPro" id="IPR026992">
    <property type="entry name" value="DIOX_N"/>
</dbReference>
<evidence type="ECO:0000313" key="10">
    <source>
        <dbReference type="EnsemblPlants" id="Kaladp0042s0379.1.v1.1"/>
    </source>
</evidence>